<dbReference type="InterPro" id="IPR014710">
    <property type="entry name" value="RmlC-like_jellyroll"/>
</dbReference>
<evidence type="ECO:0000259" key="2">
    <source>
        <dbReference type="Pfam" id="PF07883"/>
    </source>
</evidence>
<dbReference type="InterPro" id="IPR013096">
    <property type="entry name" value="Cupin_2"/>
</dbReference>
<keyword evidence="1" id="KW-0812">Transmembrane</keyword>
<gene>
    <name evidence="3" type="ORF">AAE02nite_12870</name>
</gene>
<evidence type="ECO:0000313" key="4">
    <source>
        <dbReference type="Proteomes" id="UP000321532"/>
    </source>
</evidence>
<name>A0A512AVB2_9BACT</name>
<dbReference type="EMBL" id="BJYS01000007">
    <property type="protein sequence ID" value="GEO03623.1"/>
    <property type="molecule type" value="Genomic_DNA"/>
</dbReference>
<dbReference type="AlphaFoldDB" id="A0A512AVB2"/>
<accession>A0A512AVB2</accession>
<dbReference type="RefSeq" id="WP_146896169.1">
    <property type="nucleotide sequence ID" value="NZ_BJYS01000007.1"/>
</dbReference>
<dbReference type="Gene3D" id="2.60.120.10">
    <property type="entry name" value="Jelly Rolls"/>
    <property type="match status" value="1"/>
</dbReference>
<dbReference type="CDD" id="cd02208">
    <property type="entry name" value="cupin_RmlC-like"/>
    <property type="match status" value="1"/>
</dbReference>
<organism evidence="3 4">
    <name type="scientific">Adhaeribacter aerolatus</name>
    <dbReference type="NCBI Taxonomy" id="670289"/>
    <lineage>
        <taxon>Bacteria</taxon>
        <taxon>Pseudomonadati</taxon>
        <taxon>Bacteroidota</taxon>
        <taxon>Cytophagia</taxon>
        <taxon>Cytophagales</taxon>
        <taxon>Hymenobacteraceae</taxon>
        <taxon>Adhaeribacter</taxon>
    </lineage>
</organism>
<evidence type="ECO:0000313" key="3">
    <source>
        <dbReference type="EMBL" id="GEO03623.1"/>
    </source>
</evidence>
<comment type="caution">
    <text evidence="3">The sequence shown here is derived from an EMBL/GenBank/DDBJ whole genome shotgun (WGS) entry which is preliminary data.</text>
</comment>
<protein>
    <recommendedName>
        <fullName evidence="2">Cupin type-2 domain-containing protein</fullName>
    </recommendedName>
</protein>
<feature type="domain" description="Cupin type-2" evidence="2">
    <location>
        <begin position="42"/>
        <end position="109"/>
    </location>
</feature>
<evidence type="ECO:0000256" key="1">
    <source>
        <dbReference type="SAM" id="Phobius"/>
    </source>
</evidence>
<keyword evidence="1" id="KW-0472">Membrane</keyword>
<dbReference type="PANTHER" id="PTHR36440">
    <property type="entry name" value="PUTATIVE (AFU_ORTHOLOGUE AFUA_8G07350)-RELATED"/>
    <property type="match status" value="1"/>
</dbReference>
<proteinExistence type="predicted"/>
<reference evidence="3 4" key="1">
    <citation type="submission" date="2019-07" db="EMBL/GenBank/DDBJ databases">
        <title>Whole genome shotgun sequence of Adhaeribacter aerolatus NBRC 106133.</title>
        <authorList>
            <person name="Hosoyama A."/>
            <person name="Uohara A."/>
            <person name="Ohji S."/>
            <person name="Ichikawa N."/>
        </authorList>
    </citation>
    <scope>NUCLEOTIDE SEQUENCE [LARGE SCALE GENOMIC DNA]</scope>
    <source>
        <strain evidence="3 4">NBRC 106133</strain>
    </source>
</reference>
<keyword evidence="1" id="KW-1133">Transmembrane helix</keyword>
<dbReference type="Pfam" id="PF07883">
    <property type="entry name" value="Cupin_2"/>
    <property type="match status" value="1"/>
</dbReference>
<dbReference type="SUPFAM" id="SSF51182">
    <property type="entry name" value="RmlC-like cupins"/>
    <property type="match status" value="1"/>
</dbReference>
<sequence>MNALTFPEPPFSQRIYENPIIKDKAIFLKTSRETNGEYTLIEVEVAPGGGNELHIHRTFSETFRPLAGDLEVQVGKKRTLLKQGESYTVQPLTHHAFHNPSDKPVKFLVELRPGHEGFEQSIKIAYGLACDGLTNNKSVPKKFSHLALVLTLSDTYLPGFLSLLMPVFKWKARQARKRGIEKELLNTYCD</sequence>
<dbReference type="InterPro" id="IPR011051">
    <property type="entry name" value="RmlC_Cupin_sf"/>
</dbReference>
<dbReference type="OrthoDB" id="72027at2"/>
<keyword evidence="4" id="KW-1185">Reference proteome</keyword>
<dbReference type="Proteomes" id="UP000321532">
    <property type="component" value="Unassembled WGS sequence"/>
</dbReference>
<dbReference type="InterPro" id="IPR053146">
    <property type="entry name" value="QDO-like"/>
</dbReference>
<feature type="transmembrane region" description="Helical" evidence="1">
    <location>
        <begin position="146"/>
        <end position="168"/>
    </location>
</feature>
<dbReference type="PANTHER" id="PTHR36440:SF1">
    <property type="entry name" value="PUTATIVE (AFU_ORTHOLOGUE AFUA_8G07350)-RELATED"/>
    <property type="match status" value="1"/>
</dbReference>